<dbReference type="InterPro" id="IPR018247">
    <property type="entry name" value="EF_Hand_1_Ca_BS"/>
</dbReference>
<dbReference type="Gene3D" id="3.40.390.10">
    <property type="entry name" value="Collagenase (Catalytic Domain)"/>
    <property type="match status" value="1"/>
</dbReference>
<accession>A0A5C5VEC5</accession>
<dbReference type="RefSeq" id="WP_146562606.1">
    <property type="nucleotide sequence ID" value="NZ_SIHJ01000001.1"/>
</dbReference>
<gene>
    <name evidence="2" type="ORF">KOR34_09230</name>
</gene>
<reference evidence="2 3" key="1">
    <citation type="submission" date="2019-02" db="EMBL/GenBank/DDBJ databases">
        <title>Deep-cultivation of Planctomycetes and their phenomic and genomic characterization uncovers novel biology.</title>
        <authorList>
            <person name="Wiegand S."/>
            <person name="Jogler M."/>
            <person name="Boedeker C."/>
            <person name="Pinto D."/>
            <person name="Vollmers J."/>
            <person name="Rivas-Marin E."/>
            <person name="Kohn T."/>
            <person name="Peeters S.H."/>
            <person name="Heuer A."/>
            <person name="Rast P."/>
            <person name="Oberbeckmann S."/>
            <person name="Bunk B."/>
            <person name="Jeske O."/>
            <person name="Meyerdierks A."/>
            <person name="Storesund J.E."/>
            <person name="Kallscheuer N."/>
            <person name="Luecker S."/>
            <person name="Lage O.M."/>
            <person name="Pohl T."/>
            <person name="Merkel B.J."/>
            <person name="Hornburger P."/>
            <person name="Mueller R.-W."/>
            <person name="Bruemmer F."/>
            <person name="Labrenz M."/>
            <person name="Spormann A.M."/>
            <person name="Op Den Camp H."/>
            <person name="Overmann J."/>
            <person name="Amann R."/>
            <person name="Jetten M.S.M."/>
            <person name="Mascher T."/>
            <person name="Medema M.H."/>
            <person name="Devos D.P."/>
            <person name="Kaster A.-K."/>
            <person name="Ovreas L."/>
            <person name="Rohde M."/>
            <person name="Galperin M.Y."/>
            <person name="Jogler C."/>
        </authorList>
    </citation>
    <scope>NUCLEOTIDE SEQUENCE [LARGE SCALE GENOMIC DNA]</scope>
    <source>
        <strain evidence="2 3">KOR34</strain>
    </source>
</reference>
<feature type="signal peptide" evidence="1">
    <location>
        <begin position="1"/>
        <end position="27"/>
    </location>
</feature>
<protein>
    <recommendedName>
        <fullName evidence="4">Matrixin</fullName>
    </recommendedName>
</protein>
<dbReference type="Proteomes" id="UP000316714">
    <property type="component" value="Unassembled WGS sequence"/>
</dbReference>
<dbReference type="SUPFAM" id="SSF55486">
    <property type="entry name" value="Metalloproteases ('zincins'), catalytic domain"/>
    <property type="match status" value="2"/>
</dbReference>
<keyword evidence="3" id="KW-1185">Reference proteome</keyword>
<dbReference type="PROSITE" id="PS00018">
    <property type="entry name" value="EF_HAND_1"/>
    <property type="match status" value="1"/>
</dbReference>
<dbReference type="OrthoDB" id="8198236at2"/>
<evidence type="ECO:0000256" key="1">
    <source>
        <dbReference type="SAM" id="SignalP"/>
    </source>
</evidence>
<proteinExistence type="predicted"/>
<keyword evidence="1" id="KW-0732">Signal</keyword>
<feature type="chain" id="PRO_5022949293" description="Matrixin" evidence="1">
    <location>
        <begin position="28"/>
        <end position="393"/>
    </location>
</feature>
<evidence type="ECO:0008006" key="4">
    <source>
        <dbReference type="Google" id="ProtNLM"/>
    </source>
</evidence>
<dbReference type="AlphaFoldDB" id="A0A5C5VEC5"/>
<evidence type="ECO:0000313" key="3">
    <source>
        <dbReference type="Proteomes" id="UP000316714"/>
    </source>
</evidence>
<dbReference type="InterPro" id="IPR024079">
    <property type="entry name" value="MetalloPept_cat_dom_sf"/>
</dbReference>
<dbReference type="GO" id="GO:0008237">
    <property type="term" value="F:metallopeptidase activity"/>
    <property type="evidence" value="ECO:0007669"/>
    <property type="project" value="InterPro"/>
</dbReference>
<organism evidence="2 3">
    <name type="scientific">Posidoniimonas corsicana</name>
    <dbReference type="NCBI Taxonomy" id="1938618"/>
    <lineage>
        <taxon>Bacteria</taxon>
        <taxon>Pseudomonadati</taxon>
        <taxon>Planctomycetota</taxon>
        <taxon>Planctomycetia</taxon>
        <taxon>Pirellulales</taxon>
        <taxon>Lacipirellulaceae</taxon>
        <taxon>Posidoniimonas</taxon>
    </lineage>
</organism>
<name>A0A5C5VEC5_9BACT</name>
<evidence type="ECO:0000313" key="2">
    <source>
        <dbReference type="EMBL" id="TWT36025.1"/>
    </source>
</evidence>
<dbReference type="EMBL" id="SIHJ01000001">
    <property type="protein sequence ID" value="TWT36025.1"/>
    <property type="molecule type" value="Genomic_DNA"/>
</dbReference>
<sequence length="393" mass="40666" precursor="true">MTWPRPAGPLLLLLAAAIGAAPVPSTAVNLRIDYSQDGSGFFSASTSQGQQARTAVEAAADYYSAILEDQLSPVSVPARFFGVGGGTANFYLQFADPNHPTDASRAVSLASYDFAQDEYVVFVGGAALAGSQIASAGVGGSSYDYRLFTQSDVTQVEQIYEAFVADYETRGQSSGFAHWGGTISFDNDGSTTWNRDVGSLPGAGETDLYSVALHELGHALGFGSATLQSEGLVDGANRFIGAAAVNEYGGPVPLNPAAGHWAEGVTSTILGSVVPQEALFDPSFNGPVRKELTALDAAGLADLGWSVVVPEGIAGDFNRDGAVNAADYTVWRDGLGGAYSQADYLVWRQAYPASGAEAAAYSAAPAPSSLLTLVPLAAFALGPGVRRASVLRR</sequence>
<comment type="caution">
    <text evidence="2">The sequence shown here is derived from an EMBL/GenBank/DDBJ whole genome shotgun (WGS) entry which is preliminary data.</text>
</comment>